<comment type="caution">
    <text evidence="1">The sequence shown here is derived from an EMBL/GenBank/DDBJ whole genome shotgun (WGS) entry which is preliminary data.</text>
</comment>
<gene>
    <name evidence="1" type="ORF">HPB51_010017</name>
</gene>
<dbReference type="EMBL" id="JABSTU010000007">
    <property type="protein sequence ID" value="KAH8025559.1"/>
    <property type="molecule type" value="Genomic_DNA"/>
</dbReference>
<evidence type="ECO:0000313" key="2">
    <source>
        <dbReference type="Proteomes" id="UP000821866"/>
    </source>
</evidence>
<dbReference type="AlphaFoldDB" id="A0A9J6DTG9"/>
<keyword evidence="2" id="KW-1185">Reference proteome</keyword>
<organism evidence="1 2">
    <name type="scientific">Rhipicephalus microplus</name>
    <name type="common">Cattle tick</name>
    <name type="synonym">Boophilus microplus</name>
    <dbReference type="NCBI Taxonomy" id="6941"/>
    <lineage>
        <taxon>Eukaryota</taxon>
        <taxon>Metazoa</taxon>
        <taxon>Ecdysozoa</taxon>
        <taxon>Arthropoda</taxon>
        <taxon>Chelicerata</taxon>
        <taxon>Arachnida</taxon>
        <taxon>Acari</taxon>
        <taxon>Parasitiformes</taxon>
        <taxon>Ixodida</taxon>
        <taxon>Ixodoidea</taxon>
        <taxon>Ixodidae</taxon>
        <taxon>Rhipicephalinae</taxon>
        <taxon>Rhipicephalus</taxon>
        <taxon>Boophilus</taxon>
    </lineage>
</organism>
<protein>
    <submittedName>
        <fullName evidence="1">Uncharacterized protein</fullName>
    </submittedName>
</protein>
<dbReference type="Proteomes" id="UP000821866">
    <property type="component" value="Unassembled WGS sequence"/>
</dbReference>
<reference evidence="1" key="2">
    <citation type="submission" date="2021-09" db="EMBL/GenBank/DDBJ databases">
        <authorList>
            <person name="Jia N."/>
            <person name="Wang J."/>
            <person name="Shi W."/>
            <person name="Du L."/>
            <person name="Sun Y."/>
            <person name="Zhan W."/>
            <person name="Jiang J."/>
            <person name="Wang Q."/>
            <person name="Zhang B."/>
            <person name="Ji P."/>
            <person name="Sakyi L.B."/>
            <person name="Cui X."/>
            <person name="Yuan T."/>
            <person name="Jiang B."/>
            <person name="Yang W."/>
            <person name="Lam T.T.-Y."/>
            <person name="Chang Q."/>
            <person name="Ding S."/>
            <person name="Wang X."/>
            <person name="Zhu J."/>
            <person name="Ruan X."/>
            <person name="Zhao L."/>
            <person name="Wei J."/>
            <person name="Que T."/>
            <person name="Du C."/>
            <person name="Cheng J."/>
            <person name="Dai P."/>
            <person name="Han X."/>
            <person name="Huang E."/>
            <person name="Gao Y."/>
            <person name="Liu J."/>
            <person name="Shao H."/>
            <person name="Ye R."/>
            <person name="Li L."/>
            <person name="Wei W."/>
            <person name="Wang X."/>
            <person name="Wang C."/>
            <person name="Huo Q."/>
            <person name="Li W."/>
            <person name="Guo W."/>
            <person name="Chen H."/>
            <person name="Chen S."/>
            <person name="Zhou L."/>
            <person name="Zhou L."/>
            <person name="Ni X."/>
            <person name="Tian J."/>
            <person name="Zhou Y."/>
            <person name="Sheng Y."/>
            <person name="Liu T."/>
            <person name="Pan Y."/>
            <person name="Xia L."/>
            <person name="Li J."/>
            <person name="Zhao F."/>
            <person name="Cao W."/>
        </authorList>
    </citation>
    <scope>NUCLEOTIDE SEQUENCE</scope>
    <source>
        <strain evidence="1">Rmic-2018</strain>
        <tissue evidence="1">Larvae</tissue>
    </source>
</reference>
<proteinExistence type="predicted"/>
<evidence type="ECO:0000313" key="1">
    <source>
        <dbReference type="EMBL" id="KAH8025559.1"/>
    </source>
</evidence>
<sequence>MTAKTSVSVGYFVRVKKSKISAMGDLAFGHPQKVVHQQGPYTFRLDDGRTWNDSMLSNVPAPSGTWNPYQMLPLNLQPRLRHLSDPRIAPQCAVPKLHQIRPGYKQHCQLN</sequence>
<reference evidence="1" key="1">
    <citation type="journal article" date="2020" name="Cell">
        <title>Large-Scale Comparative Analyses of Tick Genomes Elucidate Their Genetic Diversity and Vector Capacities.</title>
        <authorList>
            <consortium name="Tick Genome and Microbiome Consortium (TIGMIC)"/>
            <person name="Jia N."/>
            <person name="Wang J."/>
            <person name="Shi W."/>
            <person name="Du L."/>
            <person name="Sun Y."/>
            <person name="Zhan W."/>
            <person name="Jiang J.F."/>
            <person name="Wang Q."/>
            <person name="Zhang B."/>
            <person name="Ji P."/>
            <person name="Bell-Sakyi L."/>
            <person name="Cui X.M."/>
            <person name="Yuan T.T."/>
            <person name="Jiang B.G."/>
            <person name="Yang W.F."/>
            <person name="Lam T.T."/>
            <person name="Chang Q.C."/>
            <person name="Ding S.J."/>
            <person name="Wang X.J."/>
            <person name="Zhu J.G."/>
            <person name="Ruan X.D."/>
            <person name="Zhao L."/>
            <person name="Wei J.T."/>
            <person name="Ye R.Z."/>
            <person name="Que T.C."/>
            <person name="Du C.H."/>
            <person name="Zhou Y.H."/>
            <person name="Cheng J.X."/>
            <person name="Dai P.F."/>
            <person name="Guo W.B."/>
            <person name="Han X.H."/>
            <person name="Huang E.J."/>
            <person name="Li L.F."/>
            <person name="Wei W."/>
            <person name="Gao Y.C."/>
            <person name="Liu J.Z."/>
            <person name="Shao H.Z."/>
            <person name="Wang X."/>
            <person name="Wang C.C."/>
            <person name="Yang T.C."/>
            <person name="Huo Q.B."/>
            <person name="Li W."/>
            <person name="Chen H.Y."/>
            <person name="Chen S.E."/>
            <person name="Zhou L.G."/>
            <person name="Ni X.B."/>
            <person name="Tian J.H."/>
            <person name="Sheng Y."/>
            <person name="Liu T."/>
            <person name="Pan Y.S."/>
            <person name="Xia L.Y."/>
            <person name="Li J."/>
            <person name="Zhao F."/>
            <person name="Cao W.C."/>
        </authorList>
    </citation>
    <scope>NUCLEOTIDE SEQUENCE</scope>
    <source>
        <strain evidence="1">Rmic-2018</strain>
    </source>
</reference>
<accession>A0A9J6DTG9</accession>
<name>A0A9J6DTG9_RHIMP</name>